<evidence type="ECO:0000259" key="2">
    <source>
        <dbReference type="Pfam" id="PF13473"/>
    </source>
</evidence>
<evidence type="ECO:0000313" key="4">
    <source>
        <dbReference type="Proteomes" id="UP001520878"/>
    </source>
</evidence>
<keyword evidence="4" id="KW-1185">Reference proteome</keyword>
<accession>A0ABS8G951</accession>
<dbReference type="InterPro" id="IPR028096">
    <property type="entry name" value="EfeO_Cupredoxin"/>
</dbReference>
<reference evidence="3 4" key="1">
    <citation type="submission" date="2021-10" db="EMBL/GenBank/DDBJ databases">
        <title>Draft genome of Aestuariibacter halophilus JC2043.</title>
        <authorList>
            <person name="Emsley S.A."/>
            <person name="Pfannmuller K.M."/>
            <person name="Ushijima B."/>
            <person name="Saw J.H."/>
            <person name="Videau P."/>
        </authorList>
    </citation>
    <scope>NUCLEOTIDE SEQUENCE [LARGE SCALE GENOMIC DNA]</scope>
    <source>
        <strain evidence="3 4">JC2043</strain>
    </source>
</reference>
<dbReference type="Gene3D" id="2.60.40.420">
    <property type="entry name" value="Cupredoxins - blue copper proteins"/>
    <property type="match status" value="1"/>
</dbReference>
<evidence type="ECO:0000313" key="3">
    <source>
        <dbReference type="EMBL" id="MCC2617087.1"/>
    </source>
</evidence>
<proteinExistence type="predicted"/>
<dbReference type="RefSeq" id="WP_229160996.1">
    <property type="nucleotide sequence ID" value="NZ_JAJEWP010000003.1"/>
</dbReference>
<keyword evidence="1" id="KW-0732">Signal</keyword>
<dbReference type="SUPFAM" id="SSF49503">
    <property type="entry name" value="Cupredoxins"/>
    <property type="match status" value="1"/>
</dbReference>
<feature type="signal peptide" evidence="1">
    <location>
        <begin position="1"/>
        <end position="21"/>
    </location>
</feature>
<dbReference type="EMBL" id="JAJEWP010000003">
    <property type="protein sequence ID" value="MCC2617087.1"/>
    <property type="molecule type" value="Genomic_DNA"/>
</dbReference>
<sequence length="117" mass="13406">MRFNPRWLSVLCLLVTPQLLAIEEVFVDIREHLFYPATVIIPANQKVKITFINHDNTPEELDSFDLNREKVVFANSKASLYVGPLPEGKYSFFGEFNPATAQGVVEVVSEQEWQRAH</sequence>
<feature type="chain" id="PRO_5046899028" evidence="1">
    <location>
        <begin position="22"/>
        <end position="117"/>
    </location>
</feature>
<organism evidence="3 4">
    <name type="scientific">Fluctibacter halophilus</name>
    <dbReference type="NCBI Taxonomy" id="226011"/>
    <lineage>
        <taxon>Bacteria</taxon>
        <taxon>Pseudomonadati</taxon>
        <taxon>Pseudomonadota</taxon>
        <taxon>Gammaproteobacteria</taxon>
        <taxon>Alteromonadales</taxon>
        <taxon>Alteromonadaceae</taxon>
        <taxon>Fluctibacter</taxon>
    </lineage>
</organism>
<dbReference type="InterPro" id="IPR008972">
    <property type="entry name" value="Cupredoxin"/>
</dbReference>
<name>A0ABS8G951_9ALTE</name>
<protein>
    <submittedName>
        <fullName evidence="3">Cupredoxin domain-containing protein</fullName>
    </submittedName>
</protein>
<comment type="caution">
    <text evidence="3">The sequence shown here is derived from an EMBL/GenBank/DDBJ whole genome shotgun (WGS) entry which is preliminary data.</text>
</comment>
<feature type="domain" description="EfeO-type cupredoxin-like" evidence="2">
    <location>
        <begin position="21"/>
        <end position="105"/>
    </location>
</feature>
<dbReference type="Pfam" id="PF13473">
    <property type="entry name" value="Cupredoxin_1"/>
    <property type="match status" value="1"/>
</dbReference>
<dbReference type="Proteomes" id="UP001520878">
    <property type="component" value="Unassembled WGS sequence"/>
</dbReference>
<gene>
    <name evidence="3" type="ORF">LJ739_12615</name>
</gene>
<evidence type="ECO:0000256" key="1">
    <source>
        <dbReference type="SAM" id="SignalP"/>
    </source>
</evidence>